<protein>
    <submittedName>
        <fullName evidence="2">Uncharacterized protein LOC108672938</fullName>
    </submittedName>
</protein>
<dbReference type="GeneID" id="108672938"/>
<sequence length="510" mass="57412">MTITTCMDVDYELVRYVEGAPYGDEVQLSSFVPQNFDFMNFMTSSDNTGYTYSFDESCLCKDRATYTLTINDETIDVNYGETGHIAKTFTACIPVVTFTLRRYVEGVEFGETEIITDFAPQNFNFRDFEESSGNTGYNYYFDDDGLCTSLTNYELSINTDTFDVTRAQNGFRSHTFTQCEENVQFTLRRYVNGRLIGDPFEFTDFAPRSFSFGGSLQLSPDGTTGLTYQFTENGLCTSHATYRITIDGTTVDATAGSPIPYSISNMNCRYFDAEVIRYVDGVEDDNHVSSSIFLPRDEQFLNAAVTLTENAVNVLFDEQGICSASFIYDLKLVLNDNTQFFTVTPGNTFTRSATLCDTVEVHIVRKLDSQDFGDKYDYTGGRIPGEHDFDFSSFRVDQREISQWTFAWNSYSKCPVYDLHLETNEGDSESCTNSAESCTMNCLKLYKAQTVSIHFTSVDEVTISGAASIPIKRSRQLQGGDPIRRQITLGWDHTRKQTTLARGARPVGST</sequence>
<reference evidence="2" key="1">
    <citation type="submission" date="2025-08" db="UniProtKB">
        <authorList>
            <consortium name="RefSeq"/>
        </authorList>
    </citation>
    <scope>IDENTIFICATION</scope>
    <source>
        <tissue evidence="2">Whole organism</tissue>
    </source>
</reference>
<dbReference type="RefSeq" id="XP_018016197.1">
    <property type="nucleotide sequence ID" value="XM_018160708.1"/>
</dbReference>
<organism evidence="1 2">
    <name type="scientific">Hyalella azteca</name>
    <name type="common">Amphipod</name>
    <dbReference type="NCBI Taxonomy" id="294128"/>
    <lineage>
        <taxon>Eukaryota</taxon>
        <taxon>Metazoa</taxon>
        <taxon>Ecdysozoa</taxon>
        <taxon>Arthropoda</taxon>
        <taxon>Crustacea</taxon>
        <taxon>Multicrustacea</taxon>
        <taxon>Malacostraca</taxon>
        <taxon>Eumalacostraca</taxon>
        <taxon>Peracarida</taxon>
        <taxon>Amphipoda</taxon>
        <taxon>Senticaudata</taxon>
        <taxon>Talitrida</taxon>
        <taxon>Talitroidea</taxon>
        <taxon>Hyalellidae</taxon>
        <taxon>Hyalella</taxon>
    </lineage>
</organism>
<evidence type="ECO:0000313" key="1">
    <source>
        <dbReference type="Proteomes" id="UP000694843"/>
    </source>
</evidence>
<name>A0A8B7NR58_HYAAZ</name>
<evidence type="ECO:0000313" key="2">
    <source>
        <dbReference type="RefSeq" id="XP_018016197.1"/>
    </source>
</evidence>
<dbReference type="Proteomes" id="UP000694843">
    <property type="component" value="Unplaced"/>
</dbReference>
<accession>A0A8B7NR58</accession>
<dbReference type="AlphaFoldDB" id="A0A8B7NR58"/>
<proteinExistence type="predicted"/>
<feature type="non-terminal residue" evidence="2">
    <location>
        <position position="510"/>
    </location>
</feature>
<dbReference type="KEGG" id="hazt:108672938"/>
<keyword evidence="1" id="KW-1185">Reference proteome</keyword>
<gene>
    <name evidence="2" type="primary">LOC108672938</name>
</gene>